<evidence type="ECO:0000313" key="4">
    <source>
        <dbReference type="Proteomes" id="UP000823388"/>
    </source>
</evidence>
<organism evidence="2 4">
    <name type="scientific">Panicum virgatum</name>
    <name type="common">Blackwell switchgrass</name>
    <dbReference type="NCBI Taxonomy" id="38727"/>
    <lineage>
        <taxon>Eukaryota</taxon>
        <taxon>Viridiplantae</taxon>
        <taxon>Streptophyta</taxon>
        <taxon>Embryophyta</taxon>
        <taxon>Tracheophyta</taxon>
        <taxon>Spermatophyta</taxon>
        <taxon>Magnoliopsida</taxon>
        <taxon>Liliopsida</taxon>
        <taxon>Poales</taxon>
        <taxon>Poaceae</taxon>
        <taxon>PACMAD clade</taxon>
        <taxon>Panicoideae</taxon>
        <taxon>Panicodae</taxon>
        <taxon>Paniceae</taxon>
        <taxon>Panicinae</taxon>
        <taxon>Panicum</taxon>
        <taxon>Panicum sect. Hiantes</taxon>
    </lineage>
</organism>
<protein>
    <submittedName>
        <fullName evidence="2">Uncharacterized protein</fullName>
    </submittedName>
</protein>
<evidence type="ECO:0000313" key="3">
    <source>
        <dbReference type="EMBL" id="KAG2642557.1"/>
    </source>
</evidence>
<evidence type="ECO:0000256" key="1">
    <source>
        <dbReference type="SAM" id="MobiDB-lite"/>
    </source>
</evidence>
<gene>
    <name evidence="3" type="ORF">PVAP13_2KG196000</name>
    <name evidence="2" type="ORF">PVAP13_2KG282858</name>
</gene>
<name>A0A8T0W8U1_PANVG</name>
<sequence length="95" mass="10351">MALGRKRGTSKLPAEELLTEYERERAQTMMRNNQVLQSLGVTQLASILNSSSNAKSKGVAREDSGSLYEPAGDEEDIEHGVVDKVSDTRSAIRAT</sequence>
<dbReference type="Proteomes" id="UP000823388">
    <property type="component" value="Chromosome 2K"/>
</dbReference>
<dbReference type="EMBL" id="CM029039">
    <property type="protein sequence ID" value="KAG2642557.1"/>
    <property type="molecule type" value="Genomic_DNA"/>
</dbReference>
<accession>A0A8T0W8U1</accession>
<dbReference type="AlphaFoldDB" id="A0A8T0W8U1"/>
<feature type="region of interest" description="Disordered" evidence="1">
    <location>
        <begin position="51"/>
        <end position="95"/>
    </location>
</feature>
<dbReference type="EMBL" id="CM029039">
    <property type="protein sequence ID" value="KAG2642296.1"/>
    <property type="molecule type" value="Genomic_DNA"/>
</dbReference>
<comment type="caution">
    <text evidence="2">The sequence shown here is derived from an EMBL/GenBank/DDBJ whole genome shotgun (WGS) entry which is preliminary data.</text>
</comment>
<feature type="compositionally biased region" description="Basic and acidic residues" evidence="1">
    <location>
        <begin position="78"/>
        <end position="87"/>
    </location>
</feature>
<reference evidence="2 4" key="1">
    <citation type="submission" date="2020-05" db="EMBL/GenBank/DDBJ databases">
        <title>WGS assembly of Panicum virgatum.</title>
        <authorList>
            <person name="Lovell J.T."/>
            <person name="Jenkins J."/>
            <person name="Shu S."/>
            <person name="Juenger T.E."/>
            <person name="Schmutz J."/>
        </authorList>
    </citation>
    <scope>NUCLEOTIDE SEQUENCE [LARGE SCALE GENOMIC DNA]</scope>
    <source>
        <strain evidence="2">AP13</strain>
        <strain evidence="4">cv. AP13</strain>
    </source>
</reference>
<proteinExistence type="predicted"/>
<keyword evidence="4" id="KW-1185">Reference proteome</keyword>
<evidence type="ECO:0000313" key="2">
    <source>
        <dbReference type="EMBL" id="KAG2642296.1"/>
    </source>
</evidence>